<name>A0A7X0U731_9ACTN</name>
<protein>
    <submittedName>
        <fullName evidence="1">Uncharacterized protein</fullName>
    </submittedName>
</protein>
<dbReference type="AlphaFoldDB" id="A0A7X0U731"/>
<comment type="caution">
    <text evidence="1">The sequence shown here is derived from an EMBL/GenBank/DDBJ whole genome shotgun (WGS) entry which is preliminary data.</text>
</comment>
<dbReference type="Proteomes" id="UP000565579">
    <property type="component" value="Unassembled WGS sequence"/>
</dbReference>
<accession>A0A7X0U731</accession>
<proteinExistence type="predicted"/>
<sequence length="127" mass="13780">MSRYTIPNAPGAPDKRVTTVGWDAPLNTYWATAFDPPASIDGEDVEVFWIGYTPCALPDVESLATALREHGVEIPPFTLDALLGDKPREGESFAGRPATKLIAEMTRTRVPADQQARIDAALRDGGR</sequence>
<reference evidence="1 2" key="1">
    <citation type="submission" date="2020-08" db="EMBL/GenBank/DDBJ databases">
        <title>Sequencing the genomes of 1000 actinobacteria strains.</title>
        <authorList>
            <person name="Klenk H.-P."/>
        </authorList>
    </citation>
    <scope>NUCLEOTIDE SEQUENCE [LARGE SCALE GENOMIC DNA]</scope>
    <source>
        <strain evidence="1 2">DSM 43768</strain>
    </source>
</reference>
<organism evidence="1 2">
    <name type="scientific">Nonomuraea rubra</name>
    <dbReference type="NCBI Taxonomy" id="46180"/>
    <lineage>
        <taxon>Bacteria</taxon>
        <taxon>Bacillati</taxon>
        <taxon>Actinomycetota</taxon>
        <taxon>Actinomycetes</taxon>
        <taxon>Streptosporangiales</taxon>
        <taxon>Streptosporangiaceae</taxon>
        <taxon>Nonomuraea</taxon>
    </lineage>
</organism>
<dbReference type="RefSeq" id="WP_185112835.1">
    <property type="nucleotide sequence ID" value="NZ_BAAAXY010000038.1"/>
</dbReference>
<evidence type="ECO:0000313" key="1">
    <source>
        <dbReference type="EMBL" id="MBB6557249.1"/>
    </source>
</evidence>
<dbReference type="EMBL" id="JACHMI010000002">
    <property type="protein sequence ID" value="MBB6557249.1"/>
    <property type="molecule type" value="Genomic_DNA"/>
</dbReference>
<keyword evidence="2" id="KW-1185">Reference proteome</keyword>
<gene>
    <name evidence="1" type="ORF">HD593_012139</name>
</gene>
<evidence type="ECO:0000313" key="2">
    <source>
        <dbReference type="Proteomes" id="UP000565579"/>
    </source>
</evidence>